<dbReference type="InterPro" id="IPR019427">
    <property type="entry name" value="7TM_GPCR_serpentine_rcpt_Srw"/>
</dbReference>
<dbReference type="STRING" id="2018661.A0A2A2LXX0"/>
<accession>A0A2A2LXX0</accession>
<dbReference type="PANTHER" id="PTHR46895">
    <property type="entry name" value="PROTEIN CBG20548-RELATED"/>
    <property type="match status" value="1"/>
</dbReference>
<dbReference type="Proteomes" id="UP000218231">
    <property type="component" value="Unassembled WGS sequence"/>
</dbReference>
<feature type="transmembrane region" description="Helical" evidence="1">
    <location>
        <begin position="62"/>
        <end position="85"/>
    </location>
</feature>
<dbReference type="OrthoDB" id="10011262at2759"/>
<dbReference type="Pfam" id="PF10324">
    <property type="entry name" value="7TM_GPCR_Srw"/>
    <property type="match status" value="1"/>
</dbReference>
<dbReference type="CDD" id="cd14978">
    <property type="entry name" value="7tmA_FMRFamide_R-like"/>
    <property type="match status" value="1"/>
</dbReference>
<name>A0A2A2LXX0_9BILA</name>
<sequence>MSGIFDPEYCVSPKRYRFVQDDLTKILSSYVFPVQFVLGALGNSLNLWVLASDEMPNIASDLLAAVSFCDLAFLLSMIPHCLASFDVFAFNHSFRVFYLHTKQHIAALANWMSAAAICRIGETVGCKEPTSLKDLLGTRSDGFGILTLYHHFEWDCTIMEICNKRQIVDHCQYSGRRHFRNIWLNASEIIPSEARTAYLKISTVVNAVGIVLIPILLLSLFNIFLLIQLNFSHDPHLDGSTSHRLQARQRRRVTITVIAIGVAFSLTHAPSALLAIYELYVGYLYLGQTFYAFMA</sequence>
<evidence type="ECO:0008006" key="4">
    <source>
        <dbReference type="Google" id="ProtNLM"/>
    </source>
</evidence>
<keyword evidence="1" id="KW-1133">Transmembrane helix</keyword>
<evidence type="ECO:0000313" key="3">
    <source>
        <dbReference type="Proteomes" id="UP000218231"/>
    </source>
</evidence>
<keyword evidence="1" id="KW-0812">Transmembrane</keyword>
<dbReference type="GO" id="GO:0008528">
    <property type="term" value="F:G protein-coupled peptide receptor activity"/>
    <property type="evidence" value="ECO:0007669"/>
    <property type="project" value="InterPro"/>
</dbReference>
<dbReference type="EMBL" id="LIAE01006337">
    <property type="protein sequence ID" value="PAV91039.1"/>
    <property type="molecule type" value="Genomic_DNA"/>
</dbReference>
<proteinExistence type="predicted"/>
<organism evidence="2 3">
    <name type="scientific">Diploscapter pachys</name>
    <dbReference type="NCBI Taxonomy" id="2018661"/>
    <lineage>
        <taxon>Eukaryota</taxon>
        <taxon>Metazoa</taxon>
        <taxon>Ecdysozoa</taxon>
        <taxon>Nematoda</taxon>
        <taxon>Chromadorea</taxon>
        <taxon>Rhabditida</taxon>
        <taxon>Rhabditina</taxon>
        <taxon>Rhabditomorpha</taxon>
        <taxon>Rhabditoidea</taxon>
        <taxon>Rhabditidae</taxon>
        <taxon>Diploscapter</taxon>
    </lineage>
</organism>
<keyword evidence="3" id="KW-1185">Reference proteome</keyword>
<evidence type="ECO:0000256" key="1">
    <source>
        <dbReference type="SAM" id="Phobius"/>
    </source>
</evidence>
<gene>
    <name evidence="2" type="ORF">WR25_01254</name>
</gene>
<dbReference type="PANTHER" id="PTHR46895:SF6">
    <property type="entry name" value="G-PROTEIN COUPLED RECEPTORS FAMILY 1 PROFILE DOMAIN-CONTAINING PROTEIN"/>
    <property type="match status" value="1"/>
</dbReference>
<dbReference type="Gene3D" id="1.20.1070.10">
    <property type="entry name" value="Rhodopsin 7-helix transmembrane proteins"/>
    <property type="match status" value="2"/>
</dbReference>
<dbReference type="SUPFAM" id="SSF81321">
    <property type="entry name" value="Family A G protein-coupled receptor-like"/>
    <property type="match status" value="2"/>
</dbReference>
<evidence type="ECO:0000313" key="2">
    <source>
        <dbReference type="EMBL" id="PAV91039.1"/>
    </source>
</evidence>
<reference evidence="2 3" key="1">
    <citation type="journal article" date="2017" name="Curr. Biol.">
        <title>Genome architecture and evolution of a unichromosomal asexual nematode.</title>
        <authorList>
            <person name="Fradin H."/>
            <person name="Zegar C."/>
            <person name="Gutwein M."/>
            <person name="Lucas J."/>
            <person name="Kovtun M."/>
            <person name="Corcoran D."/>
            <person name="Baugh L.R."/>
            <person name="Kiontke K."/>
            <person name="Gunsalus K."/>
            <person name="Fitch D.H."/>
            <person name="Piano F."/>
        </authorList>
    </citation>
    <scope>NUCLEOTIDE SEQUENCE [LARGE SCALE GENOMIC DNA]</scope>
    <source>
        <strain evidence="2">PF1309</strain>
    </source>
</reference>
<protein>
    <recommendedName>
        <fullName evidence="4">G-protein coupled receptors family 1 profile domain-containing protein</fullName>
    </recommendedName>
</protein>
<dbReference type="AlphaFoldDB" id="A0A2A2LXX0"/>
<keyword evidence="1" id="KW-0472">Membrane</keyword>
<comment type="caution">
    <text evidence="2">The sequence shown here is derived from an EMBL/GenBank/DDBJ whole genome shotgun (WGS) entry which is preliminary data.</text>
</comment>
<feature type="transmembrane region" description="Helical" evidence="1">
    <location>
        <begin position="207"/>
        <end position="232"/>
    </location>
</feature>
<feature type="transmembrane region" description="Helical" evidence="1">
    <location>
        <begin position="30"/>
        <end position="50"/>
    </location>
</feature>